<accession>A0ABT5C7X9</accession>
<name>A0ABT5C7X9_9BACT</name>
<organism evidence="2 3">
    <name type="scientific">Sorangium atrum</name>
    <dbReference type="NCBI Taxonomy" id="2995308"/>
    <lineage>
        <taxon>Bacteria</taxon>
        <taxon>Pseudomonadati</taxon>
        <taxon>Myxococcota</taxon>
        <taxon>Polyangia</taxon>
        <taxon>Polyangiales</taxon>
        <taxon>Polyangiaceae</taxon>
        <taxon>Sorangium</taxon>
    </lineage>
</organism>
<feature type="compositionally biased region" description="Gly residues" evidence="1">
    <location>
        <begin position="44"/>
        <end position="65"/>
    </location>
</feature>
<evidence type="ECO:0000313" key="3">
    <source>
        <dbReference type="Proteomes" id="UP001217485"/>
    </source>
</evidence>
<evidence type="ECO:0000313" key="2">
    <source>
        <dbReference type="EMBL" id="MDC0682467.1"/>
    </source>
</evidence>
<reference evidence="2 3" key="1">
    <citation type="submission" date="2023-01" db="EMBL/GenBank/DDBJ databases">
        <title>Minimal conservation of predation-associated metabolite biosynthetic gene clusters underscores biosynthetic potential of Myxococcota including descriptions for ten novel species: Archangium lansinium sp. nov., Myxococcus landrumus sp. nov., Nannocystis bai.</title>
        <authorList>
            <person name="Ahearne A."/>
            <person name="Stevens C."/>
            <person name="Dowd S."/>
        </authorList>
    </citation>
    <scope>NUCLEOTIDE SEQUENCE [LARGE SCALE GENOMIC DNA]</scope>
    <source>
        <strain evidence="2 3">WIWO2</strain>
    </source>
</reference>
<dbReference type="Proteomes" id="UP001217485">
    <property type="component" value="Unassembled WGS sequence"/>
</dbReference>
<feature type="region of interest" description="Disordered" evidence="1">
    <location>
        <begin position="34"/>
        <end position="74"/>
    </location>
</feature>
<evidence type="ECO:0008006" key="4">
    <source>
        <dbReference type="Google" id="ProtNLM"/>
    </source>
</evidence>
<proteinExistence type="predicted"/>
<dbReference type="PROSITE" id="PS51257">
    <property type="entry name" value="PROKAR_LIPOPROTEIN"/>
    <property type="match status" value="1"/>
</dbReference>
<dbReference type="EMBL" id="JAQNDK010000004">
    <property type="protein sequence ID" value="MDC0682467.1"/>
    <property type="molecule type" value="Genomic_DNA"/>
</dbReference>
<evidence type="ECO:0000256" key="1">
    <source>
        <dbReference type="SAM" id="MobiDB-lite"/>
    </source>
</evidence>
<keyword evidence="3" id="KW-1185">Reference proteome</keyword>
<dbReference type="RefSeq" id="WP_272100414.1">
    <property type="nucleotide sequence ID" value="NZ_JAQNDK010000004.1"/>
</dbReference>
<protein>
    <recommendedName>
        <fullName evidence="4">Right handed beta helix domain-containing protein</fullName>
    </recommendedName>
</protein>
<comment type="caution">
    <text evidence="2">The sequence shown here is derived from an EMBL/GenBank/DDBJ whole genome shotgun (WGS) entry which is preliminary data.</text>
</comment>
<sequence length="372" mass="38638">MKRATNRPAAGLGPSLPGVVLLCALLAGCGDDEMKSSSSSMSSGTGGSGGGGTSGGSGGGAGGGDAPSAKGYPDRFTVGAPGVGTYAQSDPQLPVPPGYTEVWPSDDQSKEWDLYDCDGTVNLDHMYFHAFIYIGTGCHGTVNITNSIIAPPPGSTNRSILVNADESAPLTLNISDTTIRPEPVGLGGTNAALTEHAVNACATCTIRLTRVDVANTGGMCLCSQNTIVEQSWLHDNYIAHLADPSLAHTGGIFPYGGSGPLEISHNRLEPGVDAATGNEVPNYWQAITAVLFTQGVDGSTLQNYEVHDNFVSLGAYDFYPENGKDMILRNNVFGPSHWGYTTSCATCTYADWSNNVVGDIDGNPTNEVVPQP</sequence>
<gene>
    <name evidence="2" type="ORF">POL72_32355</name>
</gene>